<name>L0ECZ4_THECK</name>
<feature type="region of interest" description="Disordered" evidence="1">
    <location>
        <begin position="27"/>
        <end position="53"/>
    </location>
</feature>
<dbReference type="PANTHER" id="PTHR10587">
    <property type="entry name" value="GLYCOSYL TRANSFERASE-RELATED"/>
    <property type="match status" value="1"/>
</dbReference>
<dbReference type="GO" id="GO:0016810">
    <property type="term" value="F:hydrolase activity, acting on carbon-nitrogen (but not peptide) bonds"/>
    <property type="evidence" value="ECO:0007669"/>
    <property type="project" value="InterPro"/>
</dbReference>
<sequence>MNAIHLPKLLSVMLAASVVVNGLQQPVHSPAPGHGNGPGAAERTAALPSGEAVRHESDAVIGHAFSEKPGRKVRKKRRMKKARYSWTALEQRHPGAFVTHGPVHAKAAALTFDDAPDPRFTPQILDILARHRVRATFFIVGSRARAHPELVRRIVREGHLIGNHSDTHALLTNKTAAGFEREIRRTDQTLLAITGRKPRFIRPPYGEISPKQTDWTARRGYIVVNWNVDAVDWRNTPSRTILANVRKQLRPGAIILLHAGGGRGQDLSGTINALPRLIAMLKKQGYRLYTLDELLGQRGYRT</sequence>
<dbReference type="SUPFAM" id="SSF88713">
    <property type="entry name" value="Glycoside hydrolase/deacetylase"/>
    <property type="match status" value="1"/>
</dbReference>
<keyword evidence="3" id="KW-0378">Hydrolase</keyword>
<keyword evidence="3" id="KW-0858">Xylan degradation</keyword>
<evidence type="ECO:0000259" key="2">
    <source>
        <dbReference type="PROSITE" id="PS51677"/>
    </source>
</evidence>
<keyword evidence="3" id="KW-0624">Polysaccharide degradation</keyword>
<dbReference type="Pfam" id="PF01522">
    <property type="entry name" value="Polysacc_deac_1"/>
    <property type="match status" value="1"/>
</dbReference>
<dbReference type="Gene3D" id="3.20.20.370">
    <property type="entry name" value="Glycoside hydrolase/deacetylase"/>
    <property type="match status" value="1"/>
</dbReference>
<feature type="domain" description="NodB homology" evidence="2">
    <location>
        <begin position="106"/>
        <end position="289"/>
    </location>
</feature>
<accession>L0ECZ4</accession>
<evidence type="ECO:0000313" key="3">
    <source>
        <dbReference type="EMBL" id="AGA57030.1"/>
    </source>
</evidence>
<keyword evidence="3" id="KW-0119">Carbohydrate metabolism</keyword>
<dbReference type="InterPro" id="IPR011330">
    <property type="entry name" value="Glyco_hydro/deAcase_b/a-brl"/>
</dbReference>
<keyword evidence="3" id="KW-0326">Glycosidase</keyword>
<protein>
    <submittedName>
        <fullName evidence="3">Putative xylanase/chitin deacetylase</fullName>
    </submittedName>
</protein>
<evidence type="ECO:0000256" key="1">
    <source>
        <dbReference type="SAM" id="MobiDB-lite"/>
    </source>
</evidence>
<dbReference type="PROSITE" id="PS51677">
    <property type="entry name" value="NODB"/>
    <property type="match status" value="1"/>
</dbReference>
<dbReference type="eggNOG" id="COG0726">
    <property type="taxonomic scope" value="Bacteria"/>
</dbReference>
<dbReference type="GO" id="GO:0045493">
    <property type="term" value="P:xylan catabolic process"/>
    <property type="evidence" value="ECO:0007669"/>
    <property type="project" value="UniProtKB-KW"/>
</dbReference>
<evidence type="ECO:0000313" key="4">
    <source>
        <dbReference type="Proteomes" id="UP000010795"/>
    </source>
</evidence>
<dbReference type="InterPro" id="IPR050248">
    <property type="entry name" value="Polysacc_deacetylase_ArnD"/>
</dbReference>
<dbReference type="AlphaFoldDB" id="L0ECZ4"/>
<dbReference type="EMBL" id="CP003255">
    <property type="protein sequence ID" value="AGA57030.1"/>
    <property type="molecule type" value="Genomic_DNA"/>
</dbReference>
<dbReference type="OrthoDB" id="2649545at2"/>
<dbReference type="GO" id="GO:0016798">
    <property type="term" value="F:hydrolase activity, acting on glycosyl bonds"/>
    <property type="evidence" value="ECO:0007669"/>
    <property type="project" value="UniProtKB-KW"/>
</dbReference>
<gene>
    <name evidence="3" type="ordered locus">Theco_0831</name>
</gene>
<reference evidence="4" key="1">
    <citation type="submission" date="2012-01" db="EMBL/GenBank/DDBJ databases">
        <title>Complete sequence of chromosome of Thermobacillus composti KWC4.</title>
        <authorList>
            <person name="Lucas S."/>
            <person name="Han J."/>
            <person name="Lapidus A."/>
            <person name="Cheng J.-F."/>
            <person name="Goodwin L."/>
            <person name="Pitluck S."/>
            <person name="Peters L."/>
            <person name="Ovchinnikova G."/>
            <person name="Teshima H."/>
            <person name="Detter J.C."/>
            <person name="Han C."/>
            <person name="Tapia R."/>
            <person name="Land M."/>
            <person name="Hauser L."/>
            <person name="Kyrpides N."/>
            <person name="Ivanova N."/>
            <person name="Pagani I."/>
            <person name="Anderson I."/>
            <person name="Woyke T."/>
        </authorList>
    </citation>
    <scope>NUCLEOTIDE SEQUENCE [LARGE SCALE GENOMIC DNA]</scope>
    <source>
        <strain evidence="4">DSM 18247 / JCM 13945 / KWC4</strain>
    </source>
</reference>
<organism evidence="3 4">
    <name type="scientific">Thermobacillus composti (strain DSM 18247 / JCM 13945 / KWC4)</name>
    <dbReference type="NCBI Taxonomy" id="717605"/>
    <lineage>
        <taxon>Bacteria</taxon>
        <taxon>Bacillati</taxon>
        <taxon>Bacillota</taxon>
        <taxon>Bacilli</taxon>
        <taxon>Bacillales</taxon>
        <taxon>Paenibacillaceae</taxon>
        <taxon>Thermobacillus</taxon>
    </lineage>
</organism>
<dbReference type="HOGENOM" id="CLU_021264_2_2_9"/>
<dbReference type="InterPro" id="IPR002509">
    <property type="entry name" value="NODB_dom"/>
</dbReference>
<proteinExistence type="predicted"/>
<keyword evidence="4" id="KW-1185">Reference proteome</keyword>
<dbReference type="Proteomes" id="UP000010795">
    <property type="component" value="Chromosome"/>
</dbReference>
<dbReference type="STRING" id="717605.Theco_0831"/>
<dbReference type="KEGG" id="tco:Theco_0831"/>
<dbReference type="RefSeq" id="WP_015253789.1">
    <property type="nucleotide sequence ID" value="NC_019897.1"/>
</dbReference>
<dbReference type="CDD" id="cd10917">
    <property type="entry name" value="CE4_NodB_like_6s_7s"/>
    <property type="match status" value="1"/>
</dbReference>